<dbReference type="PROSITE" id="PS50234">
    <property type="entry name" value="VWFA"/>
    <property type="match status" value="1"/>
</dbReference>
<keyword evidence="4 5" id="KW-0472">Membrane</keyword>
<evidence type="ECO:0000313" key="8">
    <source>
        <dbReference type="EMBL" id="OUN02960.1"/>
    </source>
</evidence>
<keyword evidence="2 5" id="KW-0812">Transmembrane</keyword>
<reference evidence="8" key="2">
    <citation type="journal article" date="2018" name="BMC Genomics">
        <title>Whole genome sequencing and function prediction of 133 gut anaerobes isolated from chicken caecum in pure cultures.</title>
        <authorList>
            <person name="Medvecky M."/>
            <person name="Cejkova D."/>
            <person name="Polansky O."/>
            <person name="Karasova D."/>
            <person name="Kubasova T."/>
            <person name="Cizek A."/>
            <person name="Rychlik I."/>
        </authorList>
    </citation>
    <scope>NUCLEOTIDE SEQUENCE</scope>
    <source>
        <strain evidence="8">An90</strain>
    </source>
</reference>
<dbReference type="Pfam" id="PF13519">
    <property type="entry name" value="VWA_2"/>
    <property type="match status" value="1"/>
</dbReference>
<dbReference type="SUPFAM" id="SSF53300">
    <property type="entry name" value="vWA-like"/>
    <property type="match status" value="1"/>
</dbReference>
<dbReference type="InterPro" id="IPR024163">
    <property type="entry name" value="Aerotolerance_reg_N"/>
</dbReference>
<dbReference type="InterPro" id="IPR050768">
    <property type="entry name" value="UPF0353/GerABKA_families"/>
</dbReference>
<dbReference type="PANTHER" id="PTHR22550:SF5">
    <property type="entry name" value="LEUCINE ZIPPER PROTEIN 4"/>
    <property type="match status" value="1"/>
</dbReference>
<dbReference type="Gene3D" id="3.40.50.410">
    <property type="entry name" value="von Willebrand factor, type A domain"/>
    <property type="match status" value="1"/>
</dbReference>
<keyword evidence="1" id="KW-1003">Cell membrane</keyword>
<evidence type="ECO:0000259" key="6">
    <source>
        <dbReference type="PROSITE" id="PS50234"/>
    </source>
</evidence>
<dbReference type="PRINTS" id="PR00453">
    <property type="entry name" value="VWFADOMAIN"/>
</dbReference>
<dbReference type="InterPro" id="IPR002035">
    <property type="entry name" value="VWF_A"/>
</dbReference>
<evidence type="ECO:0000313" key="7">
    <source>
        <dbReference type="EMBL" id="KAA2381190.1"/>
    </source>
</evidence>
<name>A0A1Y3R2C8_9BACT</name>
<evidence type="ECO:0000256" key="1">
    <source>
        <dbReference type="ARBA" id="ARBA00022475"/>
    </source>
</evidence>
<dbReference type="RefSeq" id="WP_018695703.1">
    <property type="nucleotide sequence ID" value="NZ_AP025562.1"/>
</dbReference>
<reference evidence="9" key="1">
    <citation type="submission" date="2017-04" db="EMBL/GenBank/DDBJ databases">
        <title>Function of individual gut microbiota members based on whole genome sequencing of pure cultures obtained from chicken caecum.</title>
        <authorList>
            <person name="Medvecky M."/>
            <person name="Cejkova D."/>
            <person name="Polansky O."/>
            <person name="Karasova D."/>
            <person name="Kubasova T."/>
            <person name="Cizek A."/>
            <person name="Rychlik I."/>
        </authorList>
    </citation>
    <scope>NUCLEOTIDE SEQUENCE [LARGE SCALE GENOMIC DNA]</scope>
    <source>
        <strain evidence="9">An90</strain>
    </source>
</reference>
<dbReference type="eggNOG" id="COG2304">
    <property type="taxonomic scope" value="Bacteria"/>
</dbReference>
<proteinExistence type="predicted"/>
<dbReference type="InterPro" id="IPR036465">
    <property type="entry name" value="vWFA_dom_sf"/>
</dbReference>
<dbReference type="EMBL" id="NFHB01000006">
    <property type="protein sequence ID" value="OUN02960.1"/>
    <property type="molecule type" value="Genomic_DNA"/>
</dbReference>
<evidence type="ECO:0000256" key="3">
    <source>
        <dbReference type="ARBA" id="ARBA00022989"/>
    </source>
</evidence>
<feature type="domain" description="VWFA" evidence="6">
    <location>
        <begin position="91"/>
        <end position="287"/>
    </location>
</feature>
<organism evidence="8 9">
    <name type="scientific">Alistipes onderdonkii</name>
    <dbReference type="NCBI Taxonomy" id="328813"/>
    <lineage>
        <taxon>Bacteria</taxon>
        <taxon>Pseudomonadati</taxon>
        <taxon>Bacteroidota</taxon>
        <taxon>Bacteroidia</taxon>
        <taxon>Bacteroidales</taxon>
        <taxon>Rikenellaceae</taxon>
        <taxon>Alistipes</taxon>
    </lineage>
</organism>
<gene>
    <name evidence="8" type="ORF">B5G41_10580</name>
    <name evidence="7" type="ORF">F2Y10_01535</name>
</gene>
<evidence type="ECO:0000256" key="5">
    <source>
        <dbReference type="SAM" id="Phobius"/>
    </source>
</evidence>
<evidence type="ECO:0000313" key="9">
    <source>
        <dbReference type="Proteomes" id="UP000195772"/>
    </source>
</evidence>
<dbReference type="OrthoDB" id="6206554at2"/>
<feature type="transmembrane region" description="Helical" evidence="5">
    <location>
        <begin position="56"/>
        <end position="74"/>
    </location>
</feature>
<dbReference type="Proteomes" id="UP000195772">
    <property type="component" value="Unassembled WGS sequence"/>
</dbReference>
<feature type="transmembrane region" description="Helical" evidence="5">
    <location>
        <begin position="307"/>
        <end position="325"/>
    </location>
</feature>
<accession>A0A1Y3R2C8</accession>
<evidence type="ECO:0000256" key="2">
    <source>
        <dbReference type="ARBA" id="ARBA00022692"/>
    </source>
</evidence>
<dbReference type="Pfam" id="PF07584">
    <property type="entry name" value="BatA"/>
    <property type="match status" value="1"/>
</dbReference>
<evidence type="ECO:0000256" key="4">
    <source>
        <dbReference type="ARBA" id="ARBA00023136"/>
    </source>
</evidence>
<keyword evidence="3 5" id="KW-1133">Transmembrane helix</keyword>
<dbReference type="AlphaFoldDB" id="A0A1Y3R2C8"/>
<evidence type="ECO:0000313" key="10">
    <source>
        <dbReference type="Proteomes" id="UP000322940"/>
    </source>
</evidence>
<dbReference type="SMART" id="SM00327">
    <property type="entry name" value="VWA"/>
    <property type="match status" value="1"/>
</dbReference>
<dbReference type="EMBL" id="VVXH01000001">
    <property type="protein sequence ID" value="KAA2381190.1"/>
    <property type="molecule type" value="Genomic_DNA"/>
</dbReference>
<dbReference type="Proteomes" id="UP000322940">
    <property type="component" value="Unassembled WGS sequence"/>
</dbReference>
<dbReference type="PANTHER" id="PTHR22550">
    <property type="entry name" value="SPORE GERMINATION PROTEIN"/>
    <property type="match status" value="1"/>
</dbReference>
<sequence>MFRFANPQYLWLLLAIPALVLIFWAAAARRRKRLARFGNPEVLEELMPEVSTGRTALKFILFCTAAVLLILAVARPQFGSKLREEKAQGVEMMLVVDVSNSMLAEDFEPNRLERTKYAINKLFDGLRQDRVGLIVFAGEPKVQLPITSDYRMAKAFAKRIDPSLVSVQGTAIGKALSQALLSFSGETEETHSRVIILVTDGENHEDDALAVAKRAAEMGIRIYTIGIGTPEGAPIQIGGEFIKDEKGDMVVSKLDEKMLSEVAGITGGAYVRSTKQSIGLDEIVKSINEMEQTELSMMRFEEFNEQYQYLLIAALVLLLAEFLLLDRRNPLLAHLNIFREK</sequence>
<comment type="caution">
    <text evidence="8">The sequence shown here is derived from an EMBL/GenBank/DDBJ whole genome shotgun (WGS) entry which is preliminary data.</text>
</comment>
<reference evidence="7 10" key="3">
    <citation type="journal article" date="2019" name="Nat. Med.">
        <title>A library of human gut bacterial isolates paired with longitudinal multiomics data enables mechanistic microbiome research.</title>
        <authorList>
            <person name="Poyet M."/>
            <person name="Groussin M."/>
            <person name="Gibbons S.M."/>
            <person name="Avila-Pacheco J."/>
            <person name="Jiang X."/>
            <person name="Kearney S.M."/>
            <person name="Perrotta A.R."/>
            <person name="Berdy B."/>
            <person name="Zhao S."/>
            <person name="Lieberman T.D."/>
            <person name="Swanson P.K."/>
            <person name="Smith M."/>
            <person name="Roesemann S."/>
            <person name="Alexander J.E."/>
            <person name="Rich S.A."/>
            <person name="Livny J."/>
            <person name="Vlamakis H."/>
            <person name="Clish C."/>
            <person name="Bullock K."/>
            <person name="Deik A."/>
            <person name="Scott J."/>
            <person name="Pierce K.A."/>
            <person name="Xavier R.J."/>
            <person name="Alm E.J."/>
        </authorList>
    </citation>
    <scope>NUCLEOTIDE SEQUENCE [LARGE SCALE GENOMIC DNA]</scope>
    <source>
        <strain evidence="7 10">BIOML-A266</strain>
    </source>
</reference>
<protein>
    <submittedName>
        <fullName evidence="7">VWA domain-containing protein</fullName>
    </submittedName>
</protein>